<evidence type="ECO:0000256" key="1">
    <source>
        <dbReference type="SAM" id="MobiDB-lite"/>
    </source>
</evidence>
<sequence length="214" mass="22805">MESFPFTVSSSPAQKKGNSKGGWGGGVDPATVIGLDENAKTARSAKPSKNVMRSARRKAGKQVVASGETVAELDSQCTFSIFPRSKVHVIREWTCVSRYVEVFEYRSEAVTTSRGLCCLQYPSSGGEGTVSVVQIGNIMDSPEADLLIHAGAVDRFDGTAVVRSTGGKFVRVGLQQEFDLQGVYPFRAATVVKAFSVSWVAGGVSVCDVLANEQ</sequence>
<dbReference type="EMBL" id="CDMZ01000205">
    <property type="protein sequence ID" value="CEM09106.1"/>
    <property type="molecule type" value="Genomic_DNA"/>
</dbReference>
<proteinExistence type="predicted"/>
<gene>
    <name evidence="2" type="ORF">Cvel_15801</name>
</gene>
<dbReference type="VEuPathDB" id="CryptoDB:Cvel_15801"/>
<reference evidence="2" key="1">
    <citation type="submission" date="2014-11" db="EMBL/GenBank/DDBJ databases">
        <authorList>
            <person name="Otto D Thomas"/>
            <person name="Naeem Raeece"/>
        </authorList>
    </citation>
    <scope>NUCLEOTIDE SEQUENCE</scope>
</reference>
<organism evidence="2">
    <name type="scientific">Chromera velia CCMP2878</name>
    <dbReference type="NCBI Taxonomy" id="1169474"/>
    <lineage>
        <taxon>Eukaryota</taxon>
        <taxon>Sar</taxon>
        <taxon>Alveolata</taxon>
        <taxon>Colpodellida</taxon>
        <taxon>Chromeraceae</taxon>
        <taxon>Chromera</taxon>
    </lineage>
</organism>
<feature type="region of interest" description="Disordered" evidence="1">
    <location>
        <begin position="1"/>
        <end position="29"/>
    </location>
</feature>
<protein>
    <submittedName>
        <fullName evidence="2">Uncharacterized protein</fullName>
    </submittedName>
</protein>
<accession>A0A0G4F936</accession>
<evidence type="ECO:0000313" key="2">
    <source>
        <dbReference type="EMBL" id="CEM09106.1"/>
    </source>
</evidence>
<feature type="compositionally biased region" description="Polar residues" evidence="1">
    <location>
        <begin position="1"/>
        <end position="13"/>
    </location>
</feature>
<dbReference type="PhylomeDB" id="A0A0G4F936"/>
<name>A0A0G4F936_9ALVE</name>
<dbReference type="AlphaFoldDB" id="A0A0G4F936"/>